<dbReference type="EMBL" id="SNRW01001474">
    <property type="protein sequence ID" value="KAA6396248.1"/>
    <property type="molecule type" value="Genomic_DNA"/>
</dbReference>
<gene>
    <name evidence="1" type="ORF">EZS28_008223</name>
</gene>
<feature type="non-terminal residue" evidence="1">
    <location>
        <position position="1"/>
    </location>
</feature>
<accession>A0A5J4WN67</accession>
<evidence type="ECO:0000313" key="1">
    <source>
        <dbReference type="EMBL" id="KAA6396248.1"/>
    </source>
</evidence>
<proteinExistence type="predicted"/>
<protein>
    <submittedName>
        <fullName evidence="1">Uncharacterized protein</fullName>
    </submittedName>
</protein>
<dbReference type="Proteomes" id="UP000324800">
    <property type="component" value="Unassembled WGS sequence"/>
</dbReference>
<reference evidence="1 2" key="1">
    <citation type="submission" date="2019-03" db="EMBL/GenBank/DDBJ databases">
        <title>Single cell metagenomics reveals metabolic interactions within the superorganism composed of flagellate Streblomastix strix and complex community of Bacteroidetes bacteria on its surface.</title>
        <authorList>
            <person name="Treitli S.C."/>
            <person name="Kolisko M."/>
            <person name="Husnik F."/>
            <person name="Keeling P."/>
            <person name="Hampl V."/>
        </authorList>
    </citation>
    <scope>NUCLEOTIDE SEQUENCE [LARGE SCALE GENOMIC DNA]</scope>
    <source>
        <strain evidence="1">ST1C</strain>
    </source>
</reference>
<dbReference type="AlphaFoldDB" id="A0A5J4WN67"/>
<evidence type="ECO:0000313" key="2">
    <source>
        <dbReference type="Proteomes" id="UP000324800"/>
    </source>
</evidence>
<name>A0A5J4WN67_9EUKA</name>
<sequence length="420" mass="46348">NLEIVGVEHREDKLAKKDDQPQFQYEEVLRVQLNIKGSFNVGDYRSLDLRDLNITYTGPQTEFLINAKESSVLTVKNAIIDVPVTEEETEGYLGYVKLGKSTKASFINVRFGAMKIKDPLGDLSTGAAIVGRNIKGLTLIDTVFSDIVINNDSLAVSAVRVGTTVGIVSISNSIFEQPDKKKNNKENKNPFDKEFKTPAVYVWTELTDTGTVGSSGTLSINNTKFTHCRGGAIRIRDVNADIDASSRFSENLPRFKNFKTFEANIQVEGSSTLRAEEESFVEEGTKDKNSYSWILPSGDKATFSGSIAKNSGARLFTLPVLSSTSGKYDAAVGGAIVTLKGKRLYPTGDLKAEIYEEGKEGDAVALGMGQQYINEDYAHKESRLYIVFPLAVEDDKKKSWRVRLIYGLGKKTDFVKLKIK</sequence>
<organism evidence="1 2">
    <name type="scientific">Streblomastix strix</name>
    <dbReference type="NCBI Taxonomy" id="222440"/>
    <lineage>
        <taxon>Eukaryota</taxon>
        <taxon>Metamonada</taxon>
        <taxon>Preaxostyla</taxon>
        <taxon>Oxymonadida</taxon>
        <taxon>Streblomastigidae</taxon>
        <taxon>Streblomastix</taxon>
    </lineage>
</organism>
<comment type="caution">
    <text evidence="1">The sequence shown here is derived from an EMBL/GenBank/DDBJ whole genome shotgun (WGS) entry which is preliminary data.</text>
</comment>